<dbReference type="OrthoDB" id="205623at2759"/>
<dbReference type="AlphaFoldDB" id="A0A6P5WQT3"/>
<name>A0A6P5WQT3_DURZI</name>
<feature type="domain" description="Sulfotransferase" evidence="4">
    <location>
        <begin position="66"/>
        <end position="327"/>
    </location>
</feature>
<comment type="similarity">
    <text evidence="1 3">Belongs to the sulfotransferase 1 family.</text>
</comment>
<dbReference type="Proteomes" id="UP000515121">
    <property type="component" value="Unplaced"/>
</dbReference>
<evidence type="ECO:0000313" key="5">
    <source>
        <dbReference type="Proteomes" id="UP000515121"/>
    </source>
</evidence>
<accession>A0A6P5WQT3</accession>
<dbReference type="GO" id="GO:0008146">
    <property type="term" value="F:sulfotransferase activity"/>
    <property type="evidence" value="ECO:0007669"/>
    <property type="project" value="InterPro"/>
</dbReference>
<dbReference type="Gene3D" id="3.40.50.300">
    <property type="entry name" value="P-loop containing nucleotide triphosphate hydrolases"/>
    <property type="match status" value="1"/>
</dbReference>
<keyword evidence="5" id="KW-1185">Reference proteome</keyword>
<keyword evidence="2 3" id="KW-0808">Transferase</keyword>
<evidence type="ECO:0000313" key="6">
    <source>
        <dbReference type="RefSeq" id="XP_022718057.1"/>
    </source>
</evidence>
<dbReference type="Pfam" id="PF00685">
    <property type="entry name" value="Sulfotransfer_1"/>
    <property type="match status" value="1"/>
</dbReference>
<protein>
    <recommendedName>
        <fullName evidence="3">Sulfotransferase</fullName>
        <ecNumber evidence="3">2.8.2.-</ecNumber>
    </recommendedName>
</protein>
<organism evidence="5 6">
    <name type="scientific">Durio zibethinus</name>
    <name type="common">Durian</name>
    <dbReference type="NCBI Taxonomy" id="66656"/>
    <lineage>
        <taxon>Eukaryota</taxon>
        <taxon>Viridiplantae</taxon>
        <taxon>Streptophyta</taxon>
        <taxon>Embryophyta</taxon>
        <taxon>Tracheophyta</taxon>
        <taxon>Spermatophyta</taxon>
        <taxon>Magnoliopsida</taxon>
        <taxon>eudicotyledons</taxon>
        <taxon>Gunneridae</taxon>
        <taxon>Pentapetalae</taxon>
        <taxon>rosids</taxon>
        <taxon>malvids</taxon>
        <taxon>Malvales</taxon>
        <taxon>Malvaceae</taxon>
        <taxon>Helicteroideae</taxon>
        <taxon>Durio</taxon>
    </lineage>
</organism>
<dbReference type="RefSeq" id="XP_022718057.1">
    <property type="nucleotide sequence ID" value="XM_022862322.1"/>
</dbReference>
<reference evidence="6" key="1">
    <citation type="submission" date="2025-08" db="UniProtKB">
        <authorList>
            <consortium name="RefSeq"/>
        </authorList>
    </citation>
    <scope>IDENTIFICATION</scope>
    <source>
        <tissue evidence="6">Fruit stalk</tissue>
    </source>
</reference>
<dbReference type="KEGG" id="dzi:111276571"/>
<sequence>MADKSIAPQNTSTEGEKQTDVEFIQTLPQEKTWNGSTLYQYQGFWYPFMPAKAIISFENHFKARETDIFLITLPKAGSTWLKALIFSIVNRKQFPLTQSPLLITSPHDLVPFIEFDIYSKNQTPDLENGKFPSPRILSTHTPYGTLPSSILESNCPIVYLCRNPLDQFISDWHFIVNHFPKDEHVKPSSIEQGFDMFCKGIHGFGPFWEHILGYWKMSLETPERVLFLKYEDLKEDITSNLKKLADFLGYPLSEEEIRQGVVEEISKLCSFENLKNLEVNKSGKRPAGLNNSSFFRAGNVGDWANFLTPSMADRMKKHFEEKLGDSGLKFDLLNKKE</sequence>
<dbReference type="GeneID" id="111276571"/>
<evidence type="ECO:0000256" key="2">
    <source>
        <dbReference type="ARBA" id="ARBA00022679"/>
    </source>
</evidence>
<evidence type="ECO:0000256" key="1">
    <source>
        <dbReference type="ARBA" id="ARBA00005771"/>
    </source>
</evidence>
<evidence type="ECO:0000259" key="4">
    <source>
        <dbReference type="Pfam" id="PF00685"/>
    </source>
</evidence>
<gene>
    <name evidence="6" type="primary">LOC111276571</name>
</gene>
<dbReference type="InterPro" id="IPR000863">
    <property type="entry name" value="Sulfotransferase_dom"/>
</dbReference>
<dbReference type="EC" id="2.8.2.-" evidence="3"/>
<proteinExistence type="inferred from homology"/>
<dbReference type="PANTHER" id="PTHR11783">
    <property type="entry name" value="SULFOTRANSFERASE SULT"/>
    <property type="match status" value="1"/>
</dbReference>
<dbReference type="InterPro" id="IPR027417">
    <property type="entry name" value="P-loop_NTPase"/>
</dbReference>
<evidence type="ECO:0000256" key="3">
    <source>
        <dbReference type="RuleBase" id="RU361155"/>
    </source>
</evidence>
<dbReference type="SUPFAM" id="SSF52540">
    <property type="entry name" value="P-loop containing nucleoside triphosphate hydrolases"/>
    <property type="match status" value="1"/>
</dbReference>